<dbReference type="GO" id="GO:0016757">
    <property type="term" value="F:glycosyltransferase activity"/>
    <property type="evidence" value="ECO:0007669"/>
    <property type="project" value="InterPro"/>
</dbReference>
<feature type="domain" description="Glycosyl transferase family 1" evidence="8">
    <location>
        <begin position="1122"/>
        <end position="1263"/>
    </location>
</feature>
<comment type="caution">
    <text evidence="9">The sequence shown here is derived from an EMBL/GenBank/DDBJ whole genome shotgun (WGS) entry which is preliminary data.</text>
</comment>
<feature type="repeat" description="TPR" evidence="7">
    <location>
        <begin position="107"/>
        <end position="140"/>
    </location>
</feature>
<keyword evidence="10" id="KW-1185">Reference proteome</keyword>
<dbReference type="SUPFAM" id="SSF48452">
    <property type="entry name" value="TPR-like"/>
    <property type="match status" value="2"/>
</dbReference>
<dbReference type="InterPro" id="IPR051612">
    <property type="entry name" value="Teichoic_Acid_Biosynth"/>
</dbReference>
<evidence type="ECO:0000256" key="6">
    <source>
        <dbReference type="ARBA" id="ARBA00023136"/>
    </source>
</evidence>
<dbReference type="RefSeq" id="WP_110107297.1">
    <property type="nucleotide sequence ID" value="NZ_JACBZZ010000001.1"/>
</dbReference>
<keyword evidence="5" id="KW-0777">Teichoic acid biosynthesis</keyword>
<sequence length="1299" mass="148099">MIGWQAAFLAAKKLEQKKQWHRAEAIYSKASDFSHQKNAKLLFHLGHSQFMQGKDQDAIQNISRAVFLSPDISTWHYRLGFILERQKLWDQALVSYEQAILLDSTKDQWYYRRGLVQNYLGKHEAALTSFQIALQQNPENARYSELTSKVARQHGRRWQELNTLRENLSANKTNIQWLDRLGESSMLMNDFSGAAEAFAQANIVKANRPMSHYAEGLAYERAGNSKKSEEAYNQAILLDRELNSSTVGIGAFHQKKANWPEAVSVYKQATQNNPQNSDLHYRLGLSYEKIMKWDDAATSYQLSASLSENTPRIHYKYATMLERQKKWSDAADAYKYAIALDGSNRKDWHTRLAYVSFRGGNYEYSSRLFLNRELEVQLDDSDINEIIHDDSAPDTTSTLDLHTYQLKQIDALAELSRRSNSREIYARLGDLQSEAQQLDAAKASYWKSIDRQPKVSFTAVQKLANILYDEQKFEEASFISYESKLLDIELAQQVGKKNHLTSPQGNRLSYLHFYKNLSLKDKYVLFESNHGASLTCNPLSILESLLNDESYTDYTFVCVVNDRHKTPRNIIQDSRVIIVQKDSESYLRYLATCRYLVNNSTFPPYFIRKDGQRYLNTWHGTPLKAMGKHVKSGAFEHKNVARNFLHTTHLIVPNDHTAEVLIEAHDVKGHFKGKIGLTGYPRIDKTMDTTPEKRTKMLKSLGIAPDTNKPVIFYAPTWRGGLAVKDREFDDGQLLQDIQGLVSDRYHLVFRAHHFAEEFISSSNIDAIIPSGEIDTNDILSVVDVLITDYSSVFFDYMATGKEMIFYAYDLDEYRDSRGFCLEIEDMPGPICKSLKDVCLAIDSALGKSVPTENYRYSQSIYTPMEDGNATERAIAFFFEDDDTHLIPTRVDNRKKLLFYQGSFMPNGITTAFGNLIASLDPDKYNVTIVIEPNTVYGDPERLNKFSQLPENIQVLGRVGVQLLSSEENWGLGKFNSRMKFDSLALSDLHQEIFDREFLRIFGDAEFDAIIDFEGYSRFWAGIFSTQSTRVKKRLIYLHNDMRAEWITRFPDLECVFSLYSRYDEFISVTKSVMEENSLNLSEVCSLDEKAFSYANNPIEIERVPYLSSLPADSSCTALVDHDGITFITMGRLSPEKDHQKLVDAFSVINKKVPNTRLLILGEGPLRGDLEHQIKRLDLEGQVTLVGLVDNPFPLLAVADCFVFSSNYEGQGLAVIEALQLRIPVVSTDVVGPRSVLEDGYGLLVDNSADGLIEGMLEFISGNLDFKTFDPNVYQRNAVDSFETILNRDSRPHLTASIH</sequence>
<dbReference type="InterPro" id="IPR019734">
    <property type="entry name" value="TPR_rpt"/>
</dbReference>
<evidence type="ECO:0000256" key="5">
    <source>
        <dbReference type="ARBA" id="ARBA00022944"/>
    </source>
</evidence>
<dbReference type="InterPro" id="IPR007554">
    <property type="entry name" value="Glycerophosphate_synth"/>
</dbReference>
<organism evidence="9 10">
    <name type="scientific">Arthrobacter psychrochitiniphilus</name>
    <dbReference type="NCBI Taxonomy" id="291045"/>
    <lineage>
        <taxon>Bacteria</taxon>
        <taxon>Bacillati</taxon>
        <taxon>Actinomycetota</taxon>
        <taxon>Actinomycetes</taxon>
        <taxon>Micrococcales</taxon>
        <taxon>Micrococcaceae</taxon>
        <taxon>Arthrobacter</taxon>
    </lineage>
</organism>
<evidence type="ECO:0000256" key="2">
    <source>
        <dbReference type="ARBA" id="ARBA00010488"/>
    </source>
</evidence>
<dbReference type="GO" id="GO:0047355">
    <property type="term" value="F:CDP-glycerol glycerophosphotransferase activity"/>
    <property type="evidence" value="ECO:0007669"/>
    <property type="project" value="InterPro"/>
</dbReference>
<keyword evidence="6" id="KW-0472">Membrane</keyword>
<dbReference type="Pfam" id="PF13181">
    <property type="entry name" value="TPR_8"/>
    <property type="match status" value="1"/>
</dbReference>
<dbReference type="OrthoDB" id="9801573at2"/>
<dbReference type="Proteomes" id="UP000246303">
    <property type="component" value="Unassembled WGS sequence"/>
</dbReference>
<evidence type="ECO:0000256" key="3">
    <source>
        <dbReference type="ARBA" id="ARBA00022475"/>
    </source>
</evidence>
<proteinExistence type="inferred from homology"/>
<dbReference type="SUPFAM" id="SSF53756">
    <property type="entry name" value="UDP-Glycosyltransferase/glycogen phosphorylase"/>
    <property type="match status" value="2"/>
</dbReference>
<evidence type="ECO:0000313" key="10">
    <source>
        <dbReference type="Proteomes" id="UP000246303"/>
    </source>
</evidence>
<dbReference type="Pfam" id="PF00534">
    <property type="entry name" value="Glycos_transf_1"/>
    <property type="match status" value="1"/>
</dbReference>
<feature type="repeat" description="TPR" evidence="7">
    <location>
        <begin position="39"/>
        <end position="72"/>
    </location>
</feature>
<dbReference type="GO" id="GO:0005886">
    <property type="term" value="C:plasma membrane"/>
    <property type="evidence" value="ECO:0007669"/>
    <property type="project" value="UniProtKB-SubCell"/>
</dbReference>
<dbReference type="Gene3D" id="1.25.40.10">
    <property type="entry name" value="Tetratricopeptide repeat domain"/>
    <property type="match status" value="2"/>
</dbReference>
<dbReference type="SMART" id="SM00028">
    <property type="entry name" value="TPR"/>
    <property type="match status" value="9"/>
</dbReference>
<dbReference type="PROSITE" id="PS50005">
    <property type="entry name" value="TPR"/>
    <property type="match status" value="3"/>
</dbReference>
<protein>
    <recommendedName>
        <fullName evidence="8">Glycosyl transferase family 1 domain-containing protein</fullName>
    </recommendedName>
</protein>
<keyword evidence="4" id="KW-0808">Transferase</keyword>
<dbReference type="PANTHER" id="PTHR37316:SF3">
    <property type="entry name" value="TEICHOIC ACID GLYCEROL-PHOSPHATE TRANSFERASE"/>
    <property type="match status" value="1"/>
</dbReference>
<dbReference type="InterPro" id="IPR011990">
    <property type="entry name" value="TPR-like_helical_dom_sf"/>
</dbReference>
<dbReference type="Gene3D" id="3.40.50.12580">
    <property type="match status" value="1"/>
</dbReference>
<dbReference type="GO" id="GO:0019350">
    <property type="term" value="P:teichoic acid biosynthetic process"/>
    <property type="evidence" value="ECO:0007669"/>
    <property type="project" value="UniProtKB-KW"/>
</dbReference>
<dbReference type="Pfam" id="PF04464">
    <property type="entry name" value="Glyphos_transf"/>
    <property type="match status" value="1"/>
</dbReference>
<name>A0A2V3DQ12_9MICC</name>
<dbReference type="InterPro" id="IPR043149">
    <property type="entry name" value="TagF_N"/>
</dbReference>
<dbReference type="Gene3D" id="3.40.50.2000">
    <property type="entry name" value="Glycogen Phosphorylase B"/>
    <property type="match status" value="2"/>
</dbReference>
<dbReference type="Gene3D" id="3.40.50.11820">
    <property type="match status" value="1"/>
</dbReference>
<comment type="similarity">
    <text evidence="2">Belongs to the CDP-glycerol glycerophosphotransferase family.</text>
</comment>
<gene>
    <name evidence="9" type="ORF">CVS29_15790</name>
</gene>
<accession>A0A2V3DQ12</accession>
<comment type="subcellular location">
    <subcellularLocation>
        <location evidence="1">Cell membrane</location>
        <topology evidence="1">Peripheral membrane protein</topology>
    </subcellularLocation>
</comment>
<dbReference type="InterPro" id="IPR043148">
    <property type="entry name" value="TagF_C"/>
</dbReference>
<dbReference type="InterPro" id="IPR001296">
    <property type="entry name" value="Glyco_trans_1"/>
</dbReference>
<evidence type="ECO:0000256" key="7">
    <source>
        <dbReference type="PROSITE-ProRule" id="PRU00339"/>
    </source>
</evidence>
<dbReference type="EMBL" id="QHLZ01000013">
    <property type="protein sequence ID" value="PXA64234.1"/>
    <property type="molecule type" value="Genomic_DNA"/>
</dbReference>
<dbReference type="CDD" id="cd03811">
    <property type="entry name" value="GT4_GT28_WabH-like"/>
    <property type="match status" value="1"/>
</dbReference>
<evidence type="ECO:0000256" key="1">
    <source>
        <dbReference type="ARBA" id="ARBA00004202"/>
    </source>
</evidence>
<evidence type="ECO:0000256" key="4">
    <source>
        <dbReference type="ARBA" id="ARBA00022679"/>
    </source>
</evidence>
<keyword evidence="3" id="KW-1003">Cell membrane</keyword>
<feature type="repeat" description="TPR" evidence="7">
    <location>
        <begin position="243"/>
        <end position="276"/>
    </location>
</feature>
<evidence type="ECO:0000259" key="8">
    <source>
        <dbReference type="Pfam" id="PF00534"/>
    </source>
</evidence>
<reference evidence="9 10" key="1">
    <citation type="submission" date="2018-05" db="EMBL/GenBank/DDBJ databases">
        <title>Genetic diversity of glacier-inhabiting Cryobacterium bacteria in China and description of Cryobacterium mengkeensis sp. nov. and Arthrobacter glacialis sp. nov.</title>
        <authorList>
            <person name="Liu Q."/>
            <person name="Xin Y.-H."/>
        </authorList>
    </citation>
    <scope>NUCLEOTIDE SEQUENCE [LARGE SCALE GENOMIC DNA]</scope>
    <source>
        <strain evidence="9 10">GP3</strain>
    </source>
</reference>
<dbReference type="PANTHER" id="PTHR37316">
    <property type="entry name" value="TEICHOIC ACID GLYCEROL-PHOSPHATE PRIMASE"/>
    <property type="match status" value="1"/>
</dbReference>
<evidence type="ECO:0000313" key="9">
    <source>
        <dbReference type="EMBL" id="PXA64234.1"/>
    </source>
</evidence>
<dbReference type="Pfam" id="PF13432">
    <property type="entry name" value="TPR_16"/>
    <property type="match status" value="2"/>
</dbReference>
<keyword evidence="7" id="KW-0802">TPR repeat</keyword>